<dbReference type="PROSITE" id="PS50005">
    <property type="entry name" value="TPR"/>
    <property type="match status" value="1"/>
</dbReference>
<feature type="repeat" description="TPR" evidence="19">
    <location>
        <begin position="249"/>
        <end position="282"/>
    </location>
</feature>
<feature type="domain" description="Histidine kinase" evidence="22">
    <location>
        <begin position="476"/>
        <end position="667"/>
    </location>
</feature>
<keyword evidence="16" id="KW-0411">Iron-sulfur</keyword>
<evidence type="ECO:0000256" key="20">
    <source>
        <dbReference type="SAM" id="Coils"/>
    </source>
</evidence>
<dbReference type="Pfam" id="PF07730">
    <property type="entry name" value="HisKA_3"/>
    <property type="match status" value="1"/>
</dbReference>
<feature type="coiled-coil region" evidence="20">
    <location>
        <begin position="364"/>
        <end position="391"/>
    </location>
</feature>
<evidence type="ECO:0000256" key="6">
    <source>
        <dbReference type="ARBA" id="ARBA00022485"/>
    </source>
</evidence>
<keyword evidence="21" id="KW-1133">Transmembrane helix</keyword>
<dbReference type="InterPro" id="IPR005467">
    <property type="entry name" value="His_kinase_dom"/>
</dbReference>
<evidence type="ECO:0000256" key="11">
    <source>
        <dbReference type="ARBA" id="ARBA00022741"/>
    </source>
</evidence>
<dbReference type="SUPFAM" id="SSF55874">
    <property type="entry name" value="ATPase domain of HSP90 chaperone/DNA topoisomerase II/histidine kinase"/>
    <property type="match status" value="1"/>
</dbReference>
<evidence type="ECO:0000256" key="13">
    <source>
        <dbReference type="ARBA" id="ARBA00022840"/>
    </source>
</evidence>
<keyword evidence="13" id="KW-0067">ATP-binding</keyword>
<dbReference type="GO" id="GO:0000155">
    <property type="term" value="F:phosphorelay sensor kinase activity"/>
    <property type="evidence" value="ECO:0007669"/>
    <property type="project" value="InterPro"/>
</dbReference>
<keyword evidence="12" id="KW-0418">Kinase</keyword>
<evidence type="ECO:0000256" key="8">
    <source>
        <dbReference type="ARBA" id="ARBA00022553"/>
    </source>
</evidence>
<name>A0A967E5G3_9FLAO</name>
<proteinExistence type="predicted"/>
<dbReference type="CDD" id="cd16917">
    <property type="entry name" value="HATPase_UhpB-NarQ-NarX-like"/>
    <property type="match status" value="1"/>
</dbReference>
<evidence type="ECO:0000256" key="15">
    <source>
        <dbReference type="ARBA" id="ARBA00023012"/>
    </source>
</evidence>
<keyword evidence="7" id="KW-0963">Cytoplasm</keyword>
<comment type="catalytic activity">
    <reaction evidence="1">
        <text>ATP + protein L-histidine = ADP + protein N-phospho-L-histidine.</text>
        <dbReference type="EC" id="2.7.13.3"/>
    </reaction>
</comment>
<keyword evidence="10" id="KW-0479">Metal-binding</keyword>
<comment type="caution">
    <text evidence="23">The sequence shown here is derived from an EMBL/GenBank/DDBJ whole genome shotgun (WGS) entry which is preliminary data.</text>
</comment>
<evidence type="ECO:0000256" key="17">
    <source>
        <dbReference type="ARBA" id="ARBA00024827"/>
    </source>
</evidence>
<feature type="transmembrane region" description="Helical" evidence="21">
    <location>
        <begin position="408"/>
        <end position="429"/>
    </location>
</feature>
<dbReference type="Proteomes" id="UP000707206">
    <property type="component" value="Unassembled WGS sequence"/>
</dbReference>
<dbReference type="Pfam" id="PF02518">
    <property type="entry name" value="HATPase_c"/>
    <property type="match status" value="1"/>
</dbReference>
<evidence type="ECO:0000256" key="12">
    <source>
        <dbReference type="ARBA" id="ARBA00022777"/>
    </source>
</evidence>
<dbReference type="SMART" id="SM00028">
    <property type="entry name" value="TPR"/>
    <property type="match status" value="4"/>
</dbReference>
<dbReference type="PROSITE" id="PS50109">
    <property type="entry name" value="HIS_KIN"/>
    <property type="match status" value="1"/>
</dbReference>
<dbReference type="RefSeq" id="WP_152573046.1">
    <property type="nucleotide sequence ID" value="NZ_VIKU02000001.1"/>
</dbReference>
<evidence type="ECO:0000313" key="23">
    <source>
        <dbReference type="EMBL" id="NHF58560.1"/>
    </source>
</evidence>
<comment type="subcellular location">
    <subcellularLocation>
        <location evidence="3">Cytoplasm</location>
    </subcellularLocation>
</comment>
<comment type="function">
    <text evidence="17">Member of the two-component regulatory system NreB/NreC involved in the control of dissimilatory nitrate/nitrite reduction in response to oxygen. NreB functions as a direct oxygen sensor histidine kinase which is autophosphorylated, in the absence of oxygen, probably at the conserved histidine residue, and transfers its phosphate group probably to a conserved aspartate residue of NreC. NreB/NreC activates the expression of the nitrate (narGHJI) and nitrite (nir) reductase operons, as well as the putative nitrate transporter gene narT.</text>
</comment>
<dbReference type="GO" id="GO:0046872">
    <property type="term" value="F:metal ion binding"/>
    <property type="evidence" value="ECO:0007669"/>
    <property type="project" value="UniProtKB-KW"/>
</dbReference>
<dbReference type="InterPro" id="IPR004358">
    <property type="entry name" value="Sig_transdc_His_kin-like_C"/>
</dbReference>
<evidence type="ECO:0000256" key="21">
    <source>
        <dbReference type="SAM" id="Phobius"/>
    </source>
</evidence>
<dbReference type="PRINTS" id="PR00344">
    <property type="entry name" value="BCTRLSENSOR"/>
</dbReference>
<dbReference type="PANTHER" id="PTHR24421:SF10">
    <property type="entry name" value="NITRATE_NITRITE SENSOR PROTEIN NARQ"/>
    <property type="match status" value="1"/>
</dbReference>
<dbReference type="GO" id="GO:0051539">
    <property type="term" value="F:4 iron, 4 sulfur cluster binding"/>
    <property type="evidence" value="ECO:0007669"/>
    <property type="project" value="UniProtKB-KW"/>
</dbReference>
<dbReference type="InterPro" id="IPR003594">
    <property type="entry name" value="HATPase_dom"/>
</dbReference>
<accession>A0A967E5G3</accession>
<dbReference type="GO" id="GO:0005524">
    <property type="term" value="F:ATP binding"/>
    <property type="evidence" value="ECO:0007669"/>
    <property type="project" value="UniProtKB-KW"/>
</dbReference>
<dbReference type="Gene3D" id="1.20.5.1930">
    <property type="match status" value="1"/>
</dbReference>
<evidence type="ECO:0000256" key="19">
    <source>
        <dbReference type="PROSITE-ProRule" id="PRU00339"/>
    </source>
</evidence>
<keyword evidence="20" id="KW-0175">Coiled coil</keyword>
<dbReference type="EC" id="2.7.13.3" evidence="4"/>
<sequence length="668" mass="76194">MRIFIAVFSMLFILFGRAQTGREKRIDSLEKELKKAIHDTTKVLVFSEMARVYGGVDSLKAFQNGFKAIQLSKDLQYLKGMAISHIDVAGVYLDYFDIENAKKYYRIGNGFADKLIAKDSARDHVKIWLRGVYNLGVAYGFEGNVEKEIELASKTIPIAERMGDKMFVANGNTNLGIKYSNLGLYGKAYDMFTLSQRQFQEIGGPEDMVYHCLAFATCLANMDSLPRLKSVLDLAKKNLDKIPNSFYQGNYYGELGLYYGGIGEYEKALEALDQSYAYFESNPTHYYLKLLYQRYSDIHEKMGNYQKAKDYMLRYLNFYDREHSNSDIVGSYYRLAKQEAGLSNYRKAYEYLQSYIVAFDSMRVGELGKDMQQLEIEYKTATKEKEILALKNEKNEAALALEKRKSQAYLMAIIIGALGFLLTMGYLFYRSKLRKAQKKERMREAEVALLKQEQQNQIFSAMIEGQEKERKRLAIDLHDGLGGRLSGISLNLSKLDKDEPKEYPKKQLRKMMKDLDDSLTELRGIARNLMPETLVKFGLQAALKDYCSSMTGKDTKVMLQFYGSDKGIDLNQQVTMYRVIQELINNAIKHAKASEVLVQYIREGNQIDITVEDNGIGMADQKIKEEGGKGMGLSNLQTRVAYLKGDLDFHSEENEGTTVNVHINIDAA</sequence>
<keyword evidence="15" id="KW-0902">Two-component regulatory system</keyword>
<evidence type="ECO:0000256" key="10">
    <source>
        <dbReference type="ARBA" id="ARBA00022723"/>
    </source>
</evidence>
<keyword evidence="9" id="KW-0808">Transferase</keyword>
<dbReference type="GO" id="GO:0005737">
    <property type="term" value="C:cytoplasm"/>
    <property type="evidence" value="ECO:0007669"/>
    <property type="project" value="UniProtKB-SubCell"/>
</dbReference>
<keyword evidence="6" id="KW-0004">4Fe-4S</keyword>
<dbReference type="InterPro" id="IPR036890">
    <property type="entry name" value="HATPase_C_sf"/>
</dbReference>
<dbReference type="InterPro" id="IPR019734">
    <property type="entry name" value="TPR_rpt"/>
</dbReference>
<dbReference type="InterPro" id="IPR050482">
    <property type="entry name" value="Sensor_HK_TwoCompSys"/>
</dbReference>
<dbReference type="EMBL" id="VIKU02000001">
    <property type="protein sequence ID" value="NHF58560.1"/>
    <property type="molecule type" value="Genomic_DNA"/>
</dbReference>
<gene>
    <name evidence="23" type="ORF">FK220_004375</name>
</gene>
<dbReference type="PANTHER" id="PTHR24421">
    <property type="entry name" value="NITRATE/NITRITE SENSOR PROTEIN NARX-RELATED"/>
    <property type="match status" value="1"/>
</dbReference>
<evidence type="ECO:0000256" key="18">
    <source>
        <dbReference type="ARBA" id="ARBA00030800"/>
    </source>
</evidence>
<dbReference type="SMART" id="SM00387">
    <property type="entry name" value="HATPase_c"/>
    <property type="match status" value="1"/>
</dbReference>
<keyword evidence="19" id="KW-0802">TPR repeat</keyword>
<evidence type="ECO:0000256" key="7">
    <source>
        <dbReference type="ARBA" id="ARBA00022490"/>
    </source>
</evidence>
<keyword evidence="21" id="KW-0812">Transmembrane</keyword>
<comment type="cofactor">
    <cofactor evidence="2">
        <name>[4Fe-4S] cluster</name>
        <dbReference type="ChEBI" id="CHEBI:49883"/>
    </cofactor>
</comment>
<evidence type="ECO:0000256" key="9">
    <source>
        <dbReference type="ARBA" id="ARBA00022679"/>
    </source>
</evidence>
<evidence type="ECO:0000256" key="3">
    <source>
        <dbReference type="ARBA" id="ARBA00004496"/>
    </source>
</evidence>
<reference evidence="23" key="2">
    <citation type="submission" date="2020-03" db="EMBL/GenBank/DDBJ databases">
        <title>Flavobacteriaceae bacterium strain TP-CH-4, a member of the family Flavobacteriaceae isolated from a deep-sea seamount.</title>
        <authorList>
            <person name="Zhang D.-C."/>
        </authorList>
    </citation>
    <scope>NUCLEOTIDE SEQUENCE</scope>
    <source>
        <strain evidence="23">TP-CH-4</strain>
    </source>
</reference>
<evidence type="ECO:0000313" key="24">
    <source>
        <dbReference type="Proteomes" id="UP000707206"/>
    </source>
</evidence>
<keyword evidence="24" id="KW-1185">Reference proteome</keyword>
<evidence type="ECO:0000256" key="14">
    <source>
        <dbReference type="ARBA" id="ARBA00023004"/>
    </source>
</evidence>
<dbReference type="Pfam" id="PF13424">
    <property type="entry name" value="TPR_12"/>
    <property type="match status" value="1"/>
</dbReference>
<organism evidence="23 24">
    <name type="scientific">Pelagihabitans pacificus</name>
    <dbReference type="NCBI Taxonomy" id="2696054"/>
    <lineage>
        <taxon>Bacteria</taxon>
        <taxon>Pseudomonadati</taxon>
        <taxon>Bacteroidota</taxon>
        <taxon>Flavobacteriia</taxon>
        <taxon>Flavobacteriales</taxon>
        <taxon>Flavobacteriaceae</taxon>
        <taxon>Pelagihabitans</taxon>
    </lineage>
</organism>
<keyword evidence="8" id="KW-0597">Phosphoprotein</keyword>
<evidence type="ECO:0000259" key="22">
    <source>
        <dbReference type="PROSITE" id="PS50109"/>
    </source>
</evidence>
<protein>
    <recommendedName>
        <fullName evidence="5">Oxygen sensor histidine kinase NreB</fullName>
        <ecNumber evidence="4">2.7.13.3</ecNumber>
    </recommendedName>
    <alternativeName>
        <fullName evidence="18">Nitrogen regulation protein B</fullName>
    </alternativeName>
</protein>
<dbReference type="InterPro" id="IPR011712">
    <property type="entry name" value="Sig_transdc_His_kin_sub3_dim/P"/>
</dbReference>
<dbReference type="AlphaFoldDB" id="A0A967E5G3"/>
<dbReference type="GO" id="GO:0016020">
    <property type="term" value="C:membrane"/>
    <property type="evidence" value="ECO:0007669"/>
    <property type="project" value="InterPro"/>
</dbReference>
<keyword evidence="21" id="KW-0472">Membrane</keyword>
<evidence type="ECO:0000256" key="16">
    <source>
        <dbReference type="ARBA" id="ARBA00023014"/>
    </source>
</evidence>
<dbReference type="Gene3D" id="1.25.40.10">
    <property type="entry name" value="Tetratricopeptide repeat domain"/>
    <property type="match status" value="2"/>
</dbReference>
<reference evidence="23" key="1">
    <citation type="submission" date="2019-07" db="EMBL/GenBank/DDBJ databases">
        <authorList>
            <person name="De-Chao Zhang Q."/>
        </authorList>
    </citation>
    <scope>NUCLEOTIDE SEQUENCE</scope>
    <source>
        <strain evidence="23">TP-CH-4</strain>
    </source>
</reference>
<keyword evidence="11" id="KW-0547">Nucleotide-binding</keyword>
<evidence type="ECO:0000256" key="2">
    <source>
        <dbReference type="ARBA" id="ARBA00001966"/>
    </source>
</evidence>
<dbReference type="SUPFAM" id="SSF48452">
    <property type="entry name" value="TPR-like"/>
    <property type="match status" value="2"/>
</dbReference>
<evidence type="ECO:0000256" key="5">
    <source>
        <dbReference type="ARBA" id="ARBA00017322"/>
    </source>
</evidence>
<dbReference type="InterPro" id="IPR011990">
    <property type="entry name" value="TPR-like_helical_dom_sf"/>
</dbReference>
<keyword evidence="14" id="KW-0408">Iron</keyword>
<dbReference type="Gene3D" id="3.30.565.10">
    <property type="entry name" value="Histidine kinase-like ATPase, C-terminal domain"/>
    <property type="match status" value="1"/>
</dbReference>
<evidence type="ECO:0000256" key="1">
    <source>
        <dbReference type="ARBA" id="ARBA00000085"/>
    </source>
</evidence>
<dbReference type="GO" id="GO:0046983">
    <property type="term" value="F:protein dimerization activity"/>
    <property type="evidence" value="ECO:0007669"/>
    <property type="project" value="InterPro"/>
</dbReference>
<evidence type="ECO:0000256" key="4">
    <source>
        <dbReference type="ARBA" id="ARBA00012438"/>
    </source>
</evidence>